<protein>
    <submittedName>
        <fullName evidence="1">Uncharacterized protein</fullName>
    </submittedName>
</protein>
<proteinExistence type="predicted"/>
<dbReference type="RefSeq" id="WP_228228857.1">
    <property type="nucleotide sequence ID" value="NZ_JAJGMW010000003.1"/>
</dbReference>
<accession>A0ABS8GP95</accession>
<reference evidence="1 2" key="1">
    <citation type="submission" date="2021-11" db="EMBL/GenBank/DDBJ databases">
        <title>Seasonal and diel survey of microbial diversity of the Tyrrhenian coast.</title>
        <authorList>
            <person name="Gattoni G."/>
            <person name="Corral P."/>
        </authorList>
    </citation>
    <scope>NUCLEOTIDE SEQUENCE [LARGE SCALE GENOMIC DNA]</scope>
    <source>
        <strain evidence="1 2">Mr9</strain>
    </source>
</reference>
<dbReference type="Proteomes" id="UP001197770">
    <property type="component" value="Unassembled WGS sequence"/>
</dbReference>
<dbReference type="EMBL" id="JAJGMW010000003">
    <property type="protein sequence ID" value="MCC4211749.1"/>
    <property type="molecule type" value="Genomic_DNA"/>
</dbReference>
<name>A0ABS8GP95_9FLAO</name>
<evidence type="ECO:0000313" key="1">
    <source>
        <dbReference type="EMBL" id="MCC4211749.1"/>
    </source>
</evidence>
<keyword evidence="2" id="KW-1185">Reference proteome</keyword>
<organism evidence="1 2">
    <name type="scientific">Leeuwenhoekiella parthenopeia</name>
    <dbReference type="NCBI Taxonomy" id="2890320"/>
    <lineage>
        <taxon>Bacteria</taxon>
        <taxon>Pseudomonadati</taxon>
        <taxon>Bacteroidota</taxon>
        <taxon>Flavobacteriia</taxon>
        <taxon>Flavobacteriales</taxon>
        <taxon>Flavobacteriaceae</taxon>
        <taxon>Leeuwenhoekiella</taxon>
    </lineage>
</organism>
<evidence type="ECO:0000313" key="2">
    <source>
        <dbReference type="Proteomes" id="UP001197770"/>
    </source>
</evidence>
<gene>
    <name evidence="1" type="ORF">LLW17_03380</name>
</gene>
<sequence>MIFDLEKKRYKIEEFVGPIHWGDWESFSNLKRVGIFKNNHDFYELNIWFLNNKHFTFDVFTEYEDVLAEAHYVAEVLELQIMDASDPRNPRILDTIQE</sequence>
<comment type="caution">
    <text evidence="1">The sequence shown here is derived from an EMBL/GenBank/DDBJ whole genome shotgun (WGS) entry which is preliminary data.</text>
</comment>